<evidence type="ECO:0000313" key="7">
    <source>
        <dbReference type="Proteomes" id="UP000320216"/>
    </source>
</evidence>
<dbReference type="AlphaFoldDB" id="A0A5B8M487"/>
<proteinExistence type="predicted"/>
<evidence type="ECO:0000256" key="1">
    <source>
        <dbReference type="ARBA" id="ARBA00023125"/>
    </source>
</evidence>
<dbReference type="InterPro" id="IPR002104">
    <property type="entry name" value="Integrase_catalytic"/>
</dbReference>
<evidence type="ECO:0000259" key="5">
    <source>
        <dbReference type="PROSITE" id="PS51900"/>
    </source>
</evidence>
<dbReference type="CDD" id="cd00397">
    <property type="entry name" value="DNA_BRE_C"/>
    <property type="match status" value="1"/>
</dbReference>
<dbReference type="InterPro" id="IPR011010">
    <property type="entry name" value="DNA_brk_join_enz"/>
</dbReference>
<evidence type="ECO:0000256" key="3">
    <source>
        <dbReference type="PROSITE-ProRule" id="PRU01248"/>
    </source>
</evidence>
<dbReference type="Gene3D" id="1.10.443.10">
    <property type="entry name" value="Intergrase catalytic core"/>
    <property type="match status" value="1"/>
</dbReference>
<dbReference type="Proteomes" id="UP000320216">
    <property type="component" value="Chromosome"/>
</dbReference>
<dbReference type="PANTHER" id="PTHR30349">
    <property type="entry name" value="PHAGE INTEGRASE-RELATED"/>
    <property type="match status" value="1"/>
</dbReference>
<dbReference type="InterPro" id="IPR050090">
    <property type="entry name" value="Tyrosine_recombinase_XerCD"/>
</dbReference>
<evidence type="ECO:0000256" key="2">
    <source>
        <dbReference type="ARBA" id="ARBA00023172"/>
    </source>
</evidence>
<dbReference type="InterPro" id="IPR013762">
    <property type="entry name" value="Integrase-like_cat_sf"/>
</dbReference>
<dbReference type="KEGG" id="huw:FPZ11_08285"/>
<evidence type="ECO:0000259" key="4">
    <source>
        <dbReference type="PROSITE" id="PS51898"/>
    </source>
</evidence>
<keyword evidence="7" id="KW-1185">Reference proteome</keyword>
<dbReference type="GO" id="GO:0015074">
    <property type="term" value="P:DNA integration"/>
    <property type="evidence" value="ECO:0007669"/>
    <property type="project" value="InterPro"/>
</dbReference>
<dbReference type="GO" id="GO:0006310">
    <property type="term" value="P:DNA recombination"/>
    <property type="evidence" value="ECO:0007669"/>
    <property type="project" value="UniProtKB-KW"/>
</dbReference>
<dbReference type="EMBL" id="CP042305">
    <property type="protein sequence ID" value="QDZ14754.1"/>
    <property type="molecule type" value="Genomic_DNA"/>
</dbReference>
<dbReference type="PROSITE" id="PS51900">
    <property type="entry name" value="CB"/>
    <property type="match status" value="1"/>
</dbReference>
<dbReference type="RefSeq" id="WP_146319942.1">
    <property type="nucleotide sequence ID" value="NZ_CP042305.1"/>
</dbReference>
<dbReference type="OrthoDB" id="1822491at2"/>
<dbReference type="PROSITE" id="PS51898">
    <property type="entry name" value="TYR_RECOMBINASE"/>
    <property type="match status" value="1"/>
</dbReference>
<reference evidence="6 7" key="1">
    <citation type="submission" date="2019-07" db="EMBL/GenBank/DDBJ databases">
        <title>Full genome sequence of Humibacter sp. WJ7-1.</title>
        <authorList>
            <person name="Im W.-T."/>
        </authorList>
    </citation>
    <scope>NUCLEOTIDE SEQUENCE [LARGE SCALE GENOMIC DNA]</scope>
    <source>
        <strain evidence="6 7">WJ7-1</strain>
    </source>
</reference>
<gene>
    <name evidence="6" type="ORF">FPZ11_08285</name>
</gene>
<dbReference type="PANTHER" id="PTHR30349:SF64">
    <property type="entry name" value="PROPHAGE INTEGRASE INTD-RELATED"/>
    <property type="match status" value="1"/>
</dbReference>
<feature type="domain" description="Tyr recombinase" evidence="4">
    <location>
        <begin position="71"/>
        <end position="239"/>
    </location>
</feature>
<feature type="domain" description="Core-binding (CB)" evidence="5">
    <location>
        <begin position="1"/>
        <end position="50"/>
    </location>
</feature>
<protein>
    <submittedName>
        <fullName evidence="6">Tyrosine-type recombinase/integrase</fullName>
    </submittedName>
</protein>
<keyword evidence="1 3" id="KW-0238">DNA-binding</keyword>
<accession>A0A5B8M487</accession>
<sequence length="246" mass="27128">MITALFEHAGVAPLELTPLHIIAFVAREGLSQASRASYHASIRAWCKWLMWNDYRADDPSVKTPRPKRPAGAPRPILDEQLVRLLRAANRRRTRMMILLAALAGLRIHEVAKIHGRDLDHSSGVLTVTGKGGKTAMIPLSDELLRECESWPTDDWWFPSYGSATLPHVTPGAVGAAISSAMQRAGIVGTPHQLRHWYGTALLKRGADLRLVQGLMRHESPATTARYTKVDMEQLRSGIARLSLPAA</sequence>
<dbReference type="Pfam" id="PF00589">
    <property type="entry name" value="Phage_integrase"/>
    <property type="match status" value="1"/>
</dbReference>
<organism evidence="6 7">
    <name type="scientific">Humibacter ginsenosidimutans</name>
    <dbReference type="NCBI Taxonomy" id="2599293"/>
    <lineage>
        <taxon>Bacteria</taxon>
        <taxon>Bacillati</taxon>
        <taxon>Actinomycetota</taxon>
        <taxon>Actinomycetes</taxon>
        <taxon>Micrococcales</taxon>
        <taxon>Microbacteriaceae</taxon>
        <taxon>Humibacter</taxon>
    </lineage>
</organism>
<dbReference type="SUPFAM" id="SSF56349">
    <property type="entry name" value="DNA breaking-rejoining enzymes"/>
    <property type="match status" value="1"/>
</dbReference>
<dbReference type="InterPro" id="IPR044068">
    <property type="entry name" value="CB"/>
</dbReference>
<keyword evidence="2" id="KW-0233">DNA recombination</keyword>
<evidence type="ECO:0000313" key="6">
    <source>
        <dbReference type="EMBL" id="QDZ14754.1"/>
    </source>
</evidence>
<dbReference type="GO" id="GO:0003677">
    <property type="term" value="F:DNA binding"/>
    <property type="evidence" value="ECO:0007669"/>
    <property type="project" value="UniProtKB-UniRule"/>
</dbReference>
<name>A0A5B8M487_9MICO</name>